<dbReference type="STRING" id="649349.Lbys_0109"/>
<dbReference type="CDD" id="cd18608">
    <property type="entry name" value="GH43_F5-8_typeC-like"/>
    <property type="match status" value="1"/>
</dbReference>
<dbReference type="RefSeq" id="WP_013406961.1">
    <property type="nucleotide sequence ID" value="NC_014655.1"/>
</dbReference>
<dbReference type="SUPFAM" id="SSF49785">
    <property type="entry name" value="Galactose-binding domain-like"/>
    <property type="match status" value="1"/>
</dbReference>
<dbReference type="Gene3D" id="2.115.10.20">
    <property type="entry name" value="Glycosyl hydrolase domain, family 43"/>
    <property type="match status" value="1"/>
</dbReference>
<evidence type="ECO:0000256" key="3">
    <source>
        <dbReference type="ARBA" id="ARBA00022801"/>
    </source>
</evidence>
<dbReference type="HOGENOM" id="CLU_287681_0_0_10"/>
<dbReference type="PANTHER" id="PTHR43772">
    <property type="entry name" value="ENDO-1,4-BETA-XYLANASE"/>
    <property type="match status" value="1"/>
</dbReference>
<dbReference type="eggNOG" id="COG3507">
    <property type="taxonomic scope" value="Bacteria"/>
</dbReference>
<dbReference type="KEGG" id="lby:Lbys_0109"/>
<dbReference type="SUPFAM" id="SSF75005">
    <property type="entry name" value="Arabinanase/levansucrase/invertase"/>
    <property type="match status" value="1"/>
</dbReference>
<feature type="domain" description="F5/8 type C" evidence="8">
    <location>
        <begin position="311"/>
        <end position="425"/>
    </location>
</feature>
<dbReference type="AlphaFoldDB" id="E4RSQ5"/>
<dbReference type="InterPro" id="IPR008979">
    <property type="entry name" value="Galactose-bd-like_sf"/>
</dbReference>
<dbReference type="SUPFAM" id="SSF49899">
    <property type="entry name" value="Concanavalin A-like lectins/glucanases"/>
    <property type="match status" value="1"/>
</dbReference>
<dbReference type="Gene3D" id="2.60.120.260">
    <property type="entry name" value="Galactose-binding domain-like"/>
    <property type="match status" value="1"/>
</dbReference>
<accession>E4RSQ5</accession>
<feature type="site" description="Important for catalytic activity, responsible for pKa modulation of the active site Glu and correct orientation of both the proton donor and substrate" evidence="7">
    <location>
        <position position="136"/>
    </location>
</feature>
<feature type="active site" description="Proton acceptor" evidence="6">
    <location>
        <position position="29"/>
    </location>
</feature>
<evidence type="ECO:0000313" key="10">
    <source>
        <dbReference type="Proteomes" id="UP000007435"/>
    </source>
</evidence>
<dbReference type="EMBL" id="CP002305">
    <property type="protein sequence ID" value="ADQ15905.1"/>
    <property type="molecule type" value="Genomic_DNA"/>
</dbReference>
<dbReference type="CAZy" id="GH43">
    <property type="family name" value="Glycoside Hydrolase Family 43"/>
</dbReference>
<gene>
    <name evidence="9" type="ordered locus">Lbys_0109</name>
</gene>
<evidence type="ECO:0000256" key="2">
    <source>
        <dbReference type="ARBA" id="ARBA00022651"/>
    </source>
</evidence>
<keyword evidence="4" id="KW-0119">Carbohydrate metabolism</keyword>
<dbReference type="PANTHER" id="PTHR43772:SF2">
    <property type="entry name" value="PUTATIVE (AFU_ORTHOLOGUE AFUA_2G04480)-RELATED"/>
    <property type="match status" value="1"/>
</dbReference>
<dbReference type="OrthoDB" id="9801455at2"/>
<dbReference type="Pfam" id="PF00754">
    <property type="entry name" value="F5_F8_type_C"/>
    <property type="match status" value="1"/>
</dbReference>
<evidence type="ECO:0000313" key="9">
    <source>
        <dbReference type="EMBL" id="ADQ15905.1"/>
    </source>
</evidence>
<evidence type="ECO:0000256" key="7">
    <source>
        <dbReference type="PIRSR" id="PIRSR606710-2"/>
    </source>
</evidence>
<keyword evidence="5" id="KW-0326">Glycosidase</keyword>
<comment type="similarity">
    <text evidence="1">Belongs to the glycosyl hydrolase 43 family.</text>
</comment>
<dbReference type="GO" id="GO:0004553">
    <property type="term" value="F:hydrolase activity, hydrolyzing O-glycosyl compounds"/>
    <property type="evidence" value="ECO:0007669"/>
    <property type="project" value="InterPro"/>
</dbReference>
<protein>
    <submittedName>
        <fullName evidence="9">Glycoside hydrolase family 43</fullName>
    </submittedName>
</protein>
<keyword evidence="2" id="KW-0624">Polysaccharide degradation</keyword>
<sequence>MKKILFLTCLFFNCFAQNRNPLVPGYFADPTIKKIGDTFYLYATTDGTGWGGGPAQVWTSKDFVNWTIQPMNWPNTHWYWAPDVTKGYDGKYYLYYSQPVEIFAGQSESPVGPWTPIDSGKAIIPNYMIPGVITLDAQTFTDDDGSIYMFWGTWGIYPEHGCAVGKLNPDMKTFSKVELIPNTVAKDFFEAPFMFKKDGIYYFMYSSGRCEDHTYRVQYLKSTTGPFGPYEYPDENPILVTNEDGTVHGPGHHSVQEHEGKYYIVYHRHNNPHSNGGFHRQLAADLLEFDEKGNIKKVKPTHSGIGLLGPNQIPYTNLALGKTVKASSEYNLHFQASNAADDDNGTLWRAKDNMKQAWWQVDLGEVITIQSILTQFEYATYYYQYRIEYSTDQKTWKTFADRSQNTTWGSPMADFNQVQARYIRITILETQQPGLPRGIWNVKIFKEKIKGDFPTSSPQKEPVVRKHKDLLVHLSASDLLPGEKLKSLSNDGAMGGKFSAANQAAVEIIEGKKGIKFQGTDLWTSNFSFPLQGNSSFTLIYDIFNPTIERFEPLITWSRSPQDLTKATFGAGYDAQSGAVTHGGWADLSFKSSLKENKWQRIAITFDGYMQRVYVDGKEVSASDKMLFIRPDSLITLGRNGTEGFSGLLAELRIYDRAFEPNEIPSLESDKDWPYYYTARDLDYKKRQGWKNRGYLQMEIPSVEVEDYDGKMAVVGQDFIPAEAMDYLKQNPHSELRAVCNPKNGENWGTLQLKGNGSILWKGQKITTFKPTEWAFQQWGIYTGQKPPLALQGNVLKIEGCKAFYTSGNQVLVQCIPQDGLEYYFDQWQNRNYHLYPQLPESIQVKVRDEEGNVSAYLNVPPPSIQKEKKVNIPDEKDFLENLPEFWDGTQGDKNVEAYIRGKNGQMELGSVNSSWDFVGKKGPYIYKEVEGNFTFSAKLTDIIGSAEKRNTATETGIMVQGSSTYLQNTILTGWNIGNMSTFGTQDSRIQRNNGLGWNYYPYLQIQKADEYFHLRISRDGTNWEDLIGSPFYCPELKNEKLKIGLFHASNNNVKGYGTFDYIQIITERR</sequence>
<dbReference type="Proteomes" id="UP000007435">
    <property type="component" value="Chromosome"/>
</dbReference>
<keyword evidence="3 9" id="KW-0378">Hydrolase</keyword>
<dbReference type="InterPro" id="IPR052176">
    <property type="entry name" value="Glycosyl_Hydrlase_43_Enz"/>
</dbReference>
<dbReference type="InterPro" id="IPR000421">
    <property type="entry name" value="FA58C"/>
</dbReference>
<dbReference type="Pfam" id="PF04616">
    <property type="entry name" value="Glyco_hydro_43"/>
    <property type="match status" value="1"/>
</dbReference>
<reference key="1">
    <citation type="submission" date="2010-11" db="EMBL/GenBank/DDBJ databases">
        <title>The complete genome of Leadbetterella byssophila DSM 17132.</title>
        <authorList>
            <consortium name="US DOE Joint Genome Institute (JGI-PGF)"/>
            <person name="Lucas S."/>
            <person name="Copeland A."/>
            <person name="Lapidus A."/>
            <person name="Glavina del Rio T."/>
            <person name="Dalin E."/>
            <person name="Tice H."/>
            <person name="Bruce D."/>
            <person name="Goodwin L."/>
            <person name="Pitluck S."/>
            <person name="Kyrpides N."/>
            <person name="Mavromatis K."/>
            <person name="Ivanova N."/>
            <person name="Teshima H."/>
            <person name="Brettin T."/>
            <person name="Detter J.C."/>
            <person name="Han C."/>
            <person name="Tapia R."/>
            <person name="Land M."/>
            <person name="Hauser L."/>
            <person name="Markowitz V."/>
            <person name="Cheng J.-F."/>
            <person name="Hugenholtz P."/>
            <person name="Woyke T."/>
            <person name="Wu D."/>
            <person name="Tindall B."/>
            <person name="Pomrenke H.G."/>
            <person name="Brambilla E."/>
            <person name="Klenk H.-P."/>
            <person name="Eisen J.A."/>
        </authorList>
    </citation>
    <scope>NUCLEOTIDE SEQUENCE [LARGE SCALE GENOMIC DNA]</scope>
    <source>
        <strain>DSM 17132</strain>
    </source>
</reference>
<dbReference type="GO" id="GO:0045493">
    <property type="term" value="P:xylan catabolic process"/>
    <property type="evidence" value="ECO:0007669"/>
    <property type="project" value="UniProtKB-KW"/>
</dbReference>
<evidence type="ECO:0000256" key="5">
    <source>
        <dbReference type="ARBA" id="ARBA00023295"/>
    </source>
</evidence>
<keyword evidence="10" id="KW-1185">Reference proteome</keyword>
<name>E4RSQ5_LEAB4</name>
<reference evidence="9 10" key="2">
    <citation type="journal article" date="2011" name="Stand. Genomic Sci.">
        <title>Complete genome sequence of Leadbetterella byssophila type strain (4M15).</title>
        <authorList>
            <person name="Abt B."/>
            <person name="Teshima H."/>
            <person name="Lucas S."/>
            <person name="Lapidus A."/>
            <person name="Del Rio T.G."/>
            <person name="Nolan M."/>
            <person name="Tice H."/>
            <person name="Cheng J.F."/>
            <person name="Pitluck S."/>
            <person name="Liolios K."/>
            <person name="Pagani I."/>
            <person name="Ivanova N."/>
            <person name="Mavromatis K."/>
            <person name="Pati A."/>
            <person name="Tapia R."/>
            <person name="Han C."/>
            <person name="Goodwin L."/>
            <person name="Chen A."/>
            <person name="Palaniappan K."/>
            <person name="Land M."/>
            <person name="Hauser L."/>
            <person name="Chang Y.J."/>
            <person name="Jeffries C.D."/>
            <person name="Rohde M."/>
            <person name="Goker M."/>
            <person name="Tindall B.J."/>
            <person name="Detter J.C."/>
            <person name="Woyke T."/>
            <person name="Bristow J."/>
            <person name="Eisen J.A."/>
            <person name="Markowitz V."/>
            <person name="Hugenholtz P."/>
            <person name="Klenk H.P."/>
            <person name="Kyrpides N.C."/>
        </authorList>
    </citation>
    <scope>NUCLEOTIDE SEQUENCE [LARGE SCALE GENOMIC DNA]</scope>
    <source>
        <strain evidence="10">DSM 17132 / JCM 16389 / KACC 11308 / NBRC 106382 / 4M15</strain>
    </source>
</reference>
<dbReference type="InterPro" id="IPR013320">
    <property type="entry name" value="ConA-like_dom_sf"/>
</dbReference>
<feature type="active site" description="Proton donor" evidence="6">
    <location>
        <position position="190"/>
    </location>
</feature>
<evidence type="ECO:0000256" key="1">
    <source>
        <dbReference type="ARBA" id="ARBA00009865"/>
    </source>
</evidence>
<dbReference type="Gene3D" id="2.60.120.200">
    <property type="match status" value="1"/>
</dbReference>
<dbReference type="PROSITE" id="PS50022">
    <property type="entry name" value="FA58C_3"/>
    <property type="match status" value="1"/>
</dbReference>
<keyword evidence="2" id="KW-0858">Xylan degradation</keyword>
<dbReference type="InterPro" id="IPR023296">
    <property type="entry name" value="Glyco_hydro_beta-prop_sf"/>
</dbReference>
<dbReference type="InterPro" id="IPR006710">
    <property type="entry name" value="Glyco_hydro_43"/>
</dbReference>
<proteinExistence type="inferred from homology"/>
<organism evidence="9 10">
    <name type="scientific">Leadbetterella byssophila (strain DSM 17132 / JCM 16389 / KACC 11308 / NBRC 106382 / 4M15)</name>
    <dbReference type="NCBI Taxonomy" id="649349"/>
    <lineage>
        <taxon>Bacteria</taxon>
        <taxon>Pseudomonadati</taxon>
        <taxon>Bacteroidota</taxon>
        <taxon>Cytophagia</taxon>
        <taxon>Cytophagales</taxon>
        <taxon>Leadbetterellaceae</taxon>
        <taxon>Leadbetterella</taxon>
    </lineage>
</organism>
<evidence type="ECO:0000256" key="4">
    <source>
        <dbReference type="ARBA" id="ARBA00023277"/>
    </source>
</evidence>
<dbReference type="Pfam" id="PF13385">
    <property type="entry name" value="Laminin_G_3"/>
    <property type="match status" value="1"/>
</dbReference>
<evidence type="ECO:0000259" key="8">
    <source>
        <dbReference type="PROSITE" id="PS50022"/>
    </source>
</evidence>
<evidence type="ECO:0000256" key="6">
    <source>
        <dbReference type="PIRSR" id="PIRSR606710-1"/>
    </source>
</evidence>